<dbReference type="InterPro" id="IPR026032">
    <property type="entry name" value="HcaT-like"/>
</dbReference>
<evidence type="ECO:0000256" key="6">
    <source>
        <dbReference type="ARBA" id="ARBA00022989"/>
    </source>
</evidence>
<feature type="transmembrane region" description="Helical" evidence="9">
    <location>
        <begin position="202"/>
        <end position="220"/>
    </location>
</feature>
<evidence type="ECO:0000313" key="12">
    <source>
        <dbReference type="Proteomes" id="UP000295096"/>
    </source>
</evidence>
<feature type="transmembrane region" description="Helical" evidence="9">
    <location>
        <begin position="52"/>
        <end position="72"/>
    </location>
</feature>
<keyword evidence="2" id="KW-0813">Transport</keyword>
<dbReference type="OrthoDB" id="9150135at2"/>
<evidence type="ECO:0000256" key="5">
    <source>
        <dbReference type="ARBA" id="ARBA00022692"/>
    </source>
</evidence>
<evidence type="ECO:0000256" key="2">
    <source>
        <dbReference type="ARBA" id="ARBA00022448"/>
    </source>
</evidence>
<evidence type="ECO:0000256" key="7">
    <source>
        <dbReference type="ARBA" id="ARBA00023136"/>
    </source>
</evidence>
<organism evidence="11 12">
    <name type="scientific">Dankookia rubra</name>
    <dbReference type="NCBI Taxonomy" id="1442381"/>
    <lineage>
        <taxon>Bacteria</taxon>
        <taxon>Pseudomonadati</taxon>
        <taxon>Pseudomonadota</taxon>
        <taxon>Alphaproteobacteria</taxon>
        <taxon>Acetobacterales</taxon>
        <taxon>Roseomonadaceae</taxon>
        <taxon>Dankookia</taxon>
    </lineage>
</organism>
<dbReference type="InterPro" id="IPR036259">
    <property type="entry name" value="MFS_trans_sf"/>
</dbReference>
<sequence>MHGPDAQDLQPRGPEVRGRRCVQTKPDPPSQCRAARRCRSAERVPVSAPARFALLFAAQFAAVGILMPFLPAVLRDHGLTAQEIALVLAAGSAVRLLAAPAVGRGADGFGDARTILLLAAALATCTVTGFALAQGSAALLVVAVLHAMVNAPVVPLSDALCLGAAREQRFDYGRVRSAGSLSFILAAIVAGQAVQWLGVSSIVWLASACLGLTALAARGLPAERAAARGRGGFAAPFAVPAFRRILPLSALIQGSHALYYGFGTLHWQAAGLSPGVIGLLWAEGVVAEVALFLWGKPLVERLGAPGLAALAAGAGVVRWGVTAETVWLPALAAVQLLHAVTFGAQHLAAMRVLGGMPPTQAATAQTLHASIGVGLASGLLTFASGPLYAAWGGQGFWAMAGLCVLALPLAFRLRRD</sequence>
<reference evidence="11 12" key="1">
    <citation type="journal article" date="2016" name="J. Microbiol.">
        <title>Dankookia rubra gen. nov., sp. nov., an alphaproteobacterium isolated from sediment of a shallow stream.</title>
        <authorList>
            <person name="Kim W.H."/>
            <person name="Kim D.H."/>
            <person name="Kang K."/>
            <person name="Ahn T.Y."/>
        </authorList>
    </citation>
    <scope>NUCLEOTIDE SEQUENCE [LARGE SCALE GENOMIC DNA]</scope>
    <source>
        <strain evidence="11 12">JCM30602</strain>
    </source>
</reference>
<evidence type="ECO:0000313" key="11">
    <source>
        <dbReference type="EMBL" id="TDH63362.1"/>
    </source>
</evidence>
<keyword evidence="3" id="KW-1003">Cell membrane</keyword>
<feature type="transmembrane region" description="Helical" evidence="9">
    <location>
        <begin position="84"/>
        <end position="103"/>
    </location>
</feature>
<feature type="transmembrane region" description="Helical" evidence="9">
    <location>
        <begin position="302"/>
        <end position="321"/>
    </location>
</feature>
<dbReference type="Gene3D" id="1.20.1250.20">
    <property type="entry name" value="MFS general substrate transporter like domains"/>
    <property type="match status" value="2"/>
</dbReference>
<comment type="caution">
    <text evidence="11">The sequence shown here is derived from an EMBL/GenBank/DDBJ whole genome shotgun (WGS) entry which is preliminary data.</text>
</comment>
<feature type="transmembrane region" description="Helical" evidence="9">
    <location>
        <begin position="177"/>
        <end position="196"/>
    </location>
</feature>
<feature type="transmembrane region" description="Helical" evidence="9">
    <location>
        <begin position="395"/>
        <end position="413"/>
    </location>
</feature>
<dbReference type="AlphaFoldDB" id="A0A4R5QIX8"/>
<accession>A0A4R5QIX8</accession>
<evidence type="ECO:0000259" key="10">
    <source>
        <dbReference type="Pfam" id="PF12832"/>
    </source>
</evidence>
<feature type="region of interest" description="Disordered" evidence="8">
    <location>
        <begin position="1"/>
        <end position="33"/>
    </location>
</feature>
<name>A0A4R5QIX8_9PROT</name>
<dbReference type="GO" id="GO:0005886">
    <property type="term" value="C:plasma membrane"/>
    <property type="evidence" value="ECO:0007669"/>
    <property type="project" value="UniProtKB-SubCell"/>
</dbReference>
<evidence type="ECO:0000256" key="1">
    <source>
        <dbReference type="ARBA" id="ARBA00004429"/>
    </source>
</evidence>
<gene>
    <name evidence="11" type="ORF">E2C06_05840</name>
</gene>
<dbReference type="PANTHER" id="PTHR23522:SF10">
    <property type="entry name" value="3-PHENYLPROPIONIC ACID TRANSPORTER-RELATED"/>
    <property type="match status" value="1"/>
</dbReference>
<dbReference type="SUPFAM" id="SSF103473">
    <property type="entry name" value="MFS general substrate transporter"/>
    <property type="match status" value="1"/>
</dbReference>
<dbReference type="NCBIfam" id="NF037955">
    <property type="entry name" value="mfs"/>
    <property type="match status" value="1"/>
</dbReference>
<dbReference type="EMBL" id="SMSJ01000005">
    <property type="protein sequence ID" value="TDH63362.1"/>
    <property type="molecule type" value="Genomic_DNA"/>
</dbReference>
<evidence type="ECO:0000256" key="8">
    <source>
        <dbReference type="SAM" id="MobiDB-lite"/>
    </source>
</evidence>
<dbReference type="Proteomes" id="UP000295096">
    <property type="component" value="Unassembled WGS sequence"/>
</dbReference>
<keyword evidence="6 9" id="KW-1133">Transmembrane helix</keyword>
<protein>
    <submittedName>
        <fullName evidence="11">MFS transporter</fullName>
    </submittedName>
</protein>
<keyword evidence="12" id="KW-1185">Reference proteome</keyword>
<evidence type="ECO:0000256" key="3">
    <source>
        <dbReference type="ARBA" id="ARBA00022475"/>
    </source>
</evidence>
<evidence type="ECO:0000256" key="9">
    <source>
        <dbReference type="SAM" id="Phobius"/>
    </source>
</evidence>
<feature type="transmembrane region" description="Helical" evidence="9">
    <location>
        <begin position="139"/>
        <end position="165"/>
    </location>
</feature>
<feature type="transmembrane region" description="Helical" evidence="9">
    <location>
        <begin position="115"/>
        <end position="133"/>
    </location>
</feature>
<dbReference type="InterPro" id="IPR024989">
    <property type="entry name" value="MFS_assoc_dom"/>
</dbReference>
<feature type="domain" description="Major facilitator superfamily associated" evidence="10">
    <location>
        <begin position="58"/>
        <end position="393"/>
    </location>
</feature>
<feature type="transmembrane region" description="Helical" evidence="9">
    <location>
        <begin position="241"/>
        <end position="262"/>
    </location>
</feature>
<dbReference type="PANTHER" id="PTHR23522">
    <property type="entry name" value="BLL5896 PROTEIN"/>
    <property type="match status" value="1"/>
</dbReference>
<feature type="transmembrane region" description="Helical" evidence="9">
    <location>
        <begin position="327"/>
        <end position="348"/>
    </location>
</feature>
<feature type="transmembrane region" description="Helical" evidence="9">
    <location>
        <begin position="369"/>
        <end position="389"/>
    </location>
</feature>
<keyword evidence="4" id="KW-0997">Cell inner membrane</keyword>
<proteinExistence type="predicted"/>
<comment type="subcellular location">
    <subcellularLocation>
        <location evidence="1">Cell inner membrane</location>
        <topology evidence="1">Multi-pass membrane protein</topology>
    </subcellularLocation>
</comment>
<keyword evidence="7 9" id="KW-0472">Membrane</keyword>
<evidence type="ECO:0000256" key="4">
    <source>
        <dbReference type="ARBA" id="ARBA00022519"/>
    </source>
</evidence>
<dbReference type="PIRSF" id="PIRSF004925">
    <property type="entry name" value="HcaT"/>
    <property type="match status" value="1"/>
</dbReference>
<dbReference type="GO" id="GO:0015528">
    <property type="term" value="F:lactose:proton symporter activity"/>
    <property type="evidence" value="ECO:0007669"/>
    <property type="project" value="TreeGrafter"/>
</dbReference>
<dbReference type="Pfam" id="PF12832">
    <property type="entry name" value="MFS_1_like"/>
    <property type="match status" value="1"/>
</dbReference>
<feature type="transmembrane region" description="Helical" evidence="9">
    <location>
        <begin position="274"/>
        <end position="295"/>
    </location>
</feature>
<dbReference type="GO" id="GO:0030395">
    <property type="term" value="F:lactose binding"/>
    <property type="evidence" value="ECO:0007669"/>
    <property type="project" value="TreeGrafter"/>
</dbReference>
<keyword evidence="5 9" id="KW-0812">Transmembrane</keyword>